<comment type="caution">
    <text evidence="2">The sequence shown here is derived from an EMBL/GenBank/DDBJ whole genome shotgun (WGS) entry which is preliminary data.</text>
</comment>
<feature type="region of interest" description="Disordered" evidence="1">
    <location>
        <begin position="147"/>
        <end position="166"/>
    </location>
</feature>
<accession>A0A0M2PXZ0</accession>
<name>A0A0M2PXZ0_PROHO</name>
<evidence type="ECO:0000313" key="3">
    <source>
        <dbReference type="Proteomes" id="UP000034681"/>
    </source>
</evidence>
<dbReference type="AlphaFoldDB" id="A0A0M2PXZ0"/>
<proteinExistence type="predicted"/>
<dbReference type="OrthoDB" id="9792160at2"/>
<gene>
    <name evidence="2" type="ORF">PROH_01065</name>
</gene>
<keyword evidence="3" id="KW-1185">Reference proteome</keyword>
<dbReference type="Pfam" id="PF05991">
    <property type="entry name" value="NYN_YacP"/>
    <property type="match status" value="1"/>
</dbReference>
<dbReference type="InterPro" id="IPR010298">
    <property type="entry name" value="YacP-like"/>
</dbReference>
<evidence type="ECO:0000256" key="1">
    <source>
        <dbReference type="SAM" id="MobiDB-lite"/>
    </source>
</evidence>
<dbReference type="RefSeq" id="WP_017713591.1">
    <property type="nucleotide sequence ID" value="NZ_KB235941.1"/>
</dbReference>
<dbReference type="PANTHER" id="PTHR34547:SF1">
    <property type="entry name" value="YACP-LIKE NYN DOMAIN PROTEIN"/>
    <property type="match status" value="1"/>
</dbReference>
<organism evidence="2 3">
    <name type="scientific">Prochlorothrix hollandica PCC 9006 = CALU 1027</name>
    <dbReference type="NCBI Taxonomy" id="317619"/>
    <lineage>
        <taxon>Bacteria</taxon>
        <taxon>Bacillati</taxon>
        <taxon>Cyanobacteriota</taxon>
        <taxon>Cyanophyceae</taxon>
        <taxon>Prochlorotrichales</taxon>
        <taxon>Prochlorotrichaceae</taxon>
        <taxon>Prochlorothrix</taxon>
    </lineage>
</organism>
<feature type="compositionally biased region" description="Basic residues" evidence="1">
    <location>
        <begin position="149"/>
        <end position="159"/>
    </location>
</feature>
<dbReference type="PANTHER" id="PTHR34547">
    <property type="entry name" value="YACP-LIKE NYN DOMAIN PROTEIN"/>
    <property type="match status" value="1"/>
</dbReference>
<evidence type="ECO:0000313" key="2">
    <source>
        <dbReference type="EMBL" id="KKJ01040.1"/>
    </source>
</evidence>
<dbReference type="Proteomes" id="UP000034681">
    <property type="component" value="Unassembled WGS sequence"/>
</dbReference>
<protein>
    <submittedName>
        <fullName evidence="2">RNA-binding protein containing a PIN domain protein</fullName>
    </submittedName>
</protein>
<dbReference type="CDD" id="cd10912">
    <property type="entry name" value="PIN_YacP-like"/>
    <property type="match status" value="1"/>
</dbReference>
<dbReference type="STRING" id="317619.GCA_000332315_03379"/>
<sequence length="186" mass="21422">MSAVKPAVLLVDGYNIIGLCPKLQQVRDRQGLEESRRHLIEALTNYSAYHGHETEVVFDAQYQSAAGNREQITDQMQVFYTEFGQTADSYIERSCAVFFREDLRRFQKRLIVATSDRAQWLTAVGYGAEWMSARQLAQDTGLSLESVRQHHQPKTRSKQRFLSSSLDDSARDKLANLRQHLWQQGR</sequence>
<reference evidence="2" key="1">
    <citation type="submission" date="2012-04" db="EMBL/GenBank/DDBJ databases">
        <authorList>
            <person name="Borisov I.G."/>
            <person name="Ivanikova N.V."/>
            <person name="Pinevich A.V."/>
        </authorList>
    </citation>
    <scope>NUCLEOTIDE SEQUENCE</scope>
    <source>
        <strain evidence="2">CALU 1027</strain>
    </source>
</reference>
<dbReference type="EMBL" id="AJTX02000002">
    <property type="protein sequence ID" value="KKJ01040.1"/>
    <property type="molecule type" value="Genomic_DNA"/>
</dbReference>
<dbReference type="eggNOG" id="COG3688">
    <property type="taxonomic scope" value="Bacteria"/>
</dbReference>